<accession>M5CGT2</accession>
<proteinExistence type="predicted"/>
<feature type="compositionally biased region" description="Basic and acidic residues" evidence="1">
    <location>
        <begin position="69"/>
        <end position="98"/>
    </location>
</feature>
<evidence type="ECO:0000256" key="2">
    <source>
        <dbReference type="SAM" id="Phobius"/>
    </source>
</evidence>
<feature type="region of interest" description="Disordered" evidence="1">
    <location>
        <begin position="56"/>
        <end position="99"/>
    </location>
</feature>
<dbReference type="AlphaFoldDB" id="M5CGT2"/>
<reference evidence="3 4" key="1">
    <citation type="journal article" date="2013" name="J. Biotechnol.">
        <title>Establishment and interpretation of the genome sequence of the phytopathogenic fungus Rhizoctonia solani AG1-IB isolate 7/3/14.</title>
        <authorList>
            <person name="Wibberg D.W."/>
            <person name="Jelonek L.J."/>
            <person name="Rupp O.R."/>
            <person name="Hennig M.H."/>
            <person name="Eikmeyer F.E."/>
            <person name="Goesmann A.G."/>
            <person name="Hartmann A.H."/>
            <person name="Borriss R.B."/>
            <person name="Grosch R.G."/>
            <person name="Puehler A.P."/>
            <person name="Schlueter A.S."/>
        </authorList>
    </citation>
    <scope>NUCLEOTIDE SEQUENCE [LARGE SCALE GENOMIC DNA]</scope>
    <source>
        <strain evidence="4">AG1-IB / isolate 7/3/14</strain>
    </source>
</reference>
<keyword evidence="2" id="KW-1133">Transmembrane helix</keyword>
<evidence type="ECO:0000313" key="3">
    <source>
        <dbReference type="EMBL" id="CCO36662.1"/>
    </source>
</evidence>
<dbReference type="HOGENOM" id="CLU_1518884_0_0_1"/>
<keyword evidence="2" id="KW-0812">Transmembrane</keyword>
<organism evidence="3 4">
    <name type="scientific">Thanatephorus cucumeris (strain AG1-IB / isolate 7/3/14)</name>
    <name type="common">Lettuce bottom rot fungus</name>
    <name type="synonym">Rhizoctonia solani</name>
    <dbReference type="NCBI Taxonomy" id="1108050"/>
    <lineage>
        <taxon>Eukaryota</taxon>
        <taxon>Fungi</taxon>
        <taxon>Dikarya</taxon>
        <taxon>Basidiomycota</taxon>
        <taxon>Agaricomycotina</taxon>
        <taxon>Agaricomycetes</taxon>
        <taxon>Cantharellales</taxon>
        <taxon>Ceratobasidiaceae</taxon>
        <taxon>Rhizoctonia</taxon>
        <taxon>Rhizoctonia solani AG-1</taxon>
    </lineage>
</organism>
<name>M5CGT2_THACB</name>
<feature type="region of interest" description="Disordered" evidence="1">
    <location>
        <begin position="156"/>
        <end position="177"/>
    </location>
</feature>
<keyword evidence="2" id="KW-0472">Membrane</keyword>
<evidence type="ECO:0000313" key="4">
    <source>
        <dbReference type="Proteomes" id="UP000012065"/>
    </source>
</evidence>
<dbReference type="Proteomes" id="UP000012065">
    <property type="component" value="Unassembled WGS sequence"/>
</dbReference>
<feature type="transmembrane region" description="Helical" evidence="2">
    <location>
        <begin position="127"/>
        <end position="146"/>
    </location>
</feature>
<comment type="caution">
    <text evidence="3">The sequence shown here is derived from an EMBL/GenBank/DDBJ whole genome shotgun (WGS) entry which is preliminary data.</text>
</comment>
<sequence>MALLTNNEAYYPATFALMRLYLKSMYYTLIGGTDKNLLLLGDEGLEGEDAWDITKRLTGGGGSKSASNSKDKEQSPDNDPVKWGRQRGQELERERGEQDMDYLAEDFFDGMTVRRQNRDNDEDEDELLETIFLVVLCALISGLVYLRGRYVRRQREDQQEQEGNPMFPLGENFGIER</sequence>
<gene>
    <name evidence="3" type="ORF">BN14_10804</name>
</gene>
<evidence type="ECO:0000256" key="1">
    <source>
        <dbReference type="SAM" id="MobiDB-lite"/>
    </source>
</evidence>
<protein>
    <submittedName>
        <fullName evidence="3">Uncharacterized protein</fullName>
    </submittedName>
</protein>
<dbReference type="EMBL" id="CAOJ01016282">
    <property type="protein sequence ID" value="CCO36662.1"/>
    <property type="molecule type" value="Genomic_DNA"/>
</dbReference>